<name>A0A484KAU5_9ASTE</name>
<accession>A0A484KAU5</accession>
<organism evidence="1 2">
    <name type="scientific">Cuscuta campestris</name>
    <dbReference type="NCBI Taxonomy" id="132261"/>
    <lineage>
        <taxon>Eukaryota</taxon>
        <taxon>Viridiplantae</taxon>
        <taxon>Streptophyta</taxon>
        <taxon>Embryophyta</taxon>
        <taxon>Tracheophyta</taxon>
        <taxon>Spermatophyta</taxon>
        <taxon>Magnoliopsida</taxon>
        <taxon>eudicotyledons</taxon>
        <taxon>Gunneridae</taxon>
        <taxon>Pentapetalae</taxon>
        <taxon>asterids</taxon>
        <taxon>lamiids</taxon>
        <taxon>Solanales</taxon>
        <taxon>Convolvulaceae</taxon>
        <taxon>Cuscuteae</taxon>
        <taxon>Cuscuta</taxon>
        <taxon>Cuscuta subgen. Grammica</taxon>
        <taxon>Cuscuta sect. Cleistogrammica</taxon>
    </lineage>
</organism>
<dbReference type="EMBL" id="OOIL02000002">
    <property type="protein sequence ID" value="VFQ58926.1"/>
    <property type="molecule type" value="Genomic_DNA"/>
</dbReference>
<proteinExistence type="predicted"/>
<reference evidence="1 2" key="1">
    <citation type="submission" date="2018-04" db="EMBL/GenBank/DDBJ databases">
        <authorList>
            <person name="Vogel A."/>
        </authorList>
    </citation>
    <scope>NUCLEOTIDE SEQUENCE [LARGE SCALE GENOMIC DNA]</scope>
</reference>
<evidence type="ECO:0000313" key="1">
    <source>
        <dbReference type="EMBL" id="VFQ58926.1"/>
    </source>
</evidence>
<dbReference type="Proteomes" id="UP000595140">
    <property type="component" value="Unassembled WGS sequence"/>
</dbReference>
<keyword evidence="2" id="KW-1185">Reference proteome</keyword>
<protein>
    <submittedName>
        <fullName evidence="1">Uncharacterized protein</fullName>
    </submittedName>
</protein>
<gene>
    <name evidence="1" type="ORF">CCAM_LOCUS702</name>
</gene>
<dbReference type="AlphaFoldDB" id="A0A484KAU5"/>
<evidence type="ECO:0000313" key="2">
    <source>
        <dbReference type="Proteomes" id="UP000595140"/>
    </source>
</evidence>
<sequence>MITFVNLSDPFLQKSKDASVSNRFLTLDQIQRIAFGLSSLSAQSSVQKFFNDFQFSSSVPPFERRSSYSVPTSEV</sequence>